<reference evidence="1 2" key="1">
    <citation type="submission" date="2019-07" db="EMBL/GenBank/DDBJ databases">
        <title>Whole genome shotgun sequence of Sporosarcina luteola NBRC 105378.</title>
        <authorList>
            <person name="Hosoyama A."/>
            <person name="Uohara A."/>
            <person name="Ohji S."/>
            <person name="Ichikawa N."/>
        </authorList>
    </citation>
    <scope>NUCLEOTIDE SEQUENCE [LARGE SCALE GENOMIC DNA]</scope>
    <source>
        <strain evidence="1 2">NBRC 105378</strain>
    </source>
</reference>
<dbReference type="AlphaFoldDB" id="A0A511Z817"/>
<organism evidence="1 2">
    <name type="scientific">Sporosarcina luteola</name>
    <dbReference type="NCBI Taxonomy" id="582850"/>
    <lineage>
        <taxon>Bacteria</taxon>
        <taxon>Bacillati</taxon>
        <taxon>Bacillota</taxon>
        <taxon>Bacilli</taxon>
        <taxon>Bacillales</taxon>
        <taxon>Caryophanaceae</taxon>
        <taxon>Sporosarcina</taxon>
    </lineage>
</organism>
<sequence length="62" mass="7016">MIQRELLEMNAYLPVKLAELAKSEPDTALELLKAWGDGTKTLRVLWKEVTDALAPYEVRISS</sequence>
<comment type="caution">
    <text evidence="1">The sequence shown here is derived from an EMBL/GenBank/DDBJ whole genome shotgun (WGS) entry which is preliminary data.</text>
</comment>
<evidence type="ECO:0000313" key="1">
    <source>
        <dbReference type="EMBL" id="GEN83592.1"/>
    </source>
</evidence>
<keyword evidence="2" id="KW-1185">Reference proteome</keyword>
<name>A0A511Z817_9BACL</name>
<accession>A0A511Z817</accession>
<gene>
    <name evidence="1" type="ORF">SLU01_19040</name>
</gene>
<proteinExistence type="predicted"/>
<dbReference type="OrthoDB" id="2454907at2"/>
<dbReference type="EMBL" id="BJYL01000024">
    <property type="protein sequence ID" value="GEN83592.1"/>
    <property type="molecule type" value="Genomic_DNA"/>
</dbReference>
<dbReference type="RefSeq" id="WP_147057657.1">
    <property type="nucleotide sequence ID" value="NZ_BJYL01000024.1"/>
</dbReference>
<dbReference type="Proteomes" id="UP000321901">
    <property type="component" value="Unassembled WGS sequence"/>
</dbReference>
<evidence type="ECO:0000313" key="2">
    <source>
        <dbReference type="Proteomes" id="UP000321901"/>
    </source>
</evidence>
<protein>
    <submittedName>
        <fullName evidence="1">Uncharacterized protein</fullName>
    </submittedName>
</protein>